<evidence type="ECO:0000313" key="1">
    <source>
        <dbReference type="EMBL" id="PHT78630.1"/>
    </source>
</evidence>
<accession>A0A2G2Z9G0</accession>
<organism evidence="1 2">
    <name type="scientific">Capsicum annuum</name>
    <name type="common">Capsicum pepper</name>
    <dbReference type="NCBI Taxonomy" id="4072"/>
    <lineage>
        <taxon>Eukaryota</taxon>
        <taxon>Viridiplantae</taxon>
        <taxon>Streptophyta</taxon>
        <taxon>Embryophyta</taxon>
        <taxon>Tracheophyta</taxon>
        <taxon>Spermatophyta</taxon>
        <taxon>Magnoliopsida</taxon>
        <taxon>eudicotyledons</taxon>
        <taxon>Gunneridae</taxon>
        <taxon>Pentapetalae</taxon>
        <taxon>asterids</taxon>
        <taxon>lamiids</taxon>
        <taxon>Solanales</taxon>
        <taxon>Solanaceae</taxon>
        <taxon>Solanoideae</taxon>
        <taxon>Capsiceae</taxon>
        <taxon>Capsicum</taxon>
    </lineage>
</organism>
<proteinExistence type="predicted"/>
<gene>
    <name evidence="1" type="ORF">T459_16682</name>
</gene>
<protein>
    <submittedName>
        <fullName evidence="1">Uncharacterized protein</fullName>
    </submittedName>
</protein>
<evidence type="ECO:0000313" key="2">
    <source>
        <dbReference type="Proteomes" id="UP000222542"/>
    </source>
</evidence>
<dbReference type="AlphaFoldDB" id="A0A2G2Z9G0"/>
<name>A0A2G2Z9G0_CAPAN</name>
<comment type="caution">
    <text evidence="1">The sequence shown here is derived from an EMBL/GenBank/DDBJ whole genome shotgun (WGS) entry which is preliminary data.</text>
</comment>
<dbReference type="Proteomes" id="UP000222542">
    <property type="component" value="Unassembled WGS sequence"/>
</dbReference>
<keyword evidence="2" id="KW-1185">Reference proteome</keyword>
<reference evidence="1 2" key="1">
    <citation type="journal article" date="2014" name="Nat. Genet.">
        <title>Genome sequence of the hot pepper provides insights into the evolution of pungency in Capsicum species.</title>
        <authorList>
            <person name="Kim S."/>
            <person name="Park M."/>
            <person name="Yeom S.I."/>
            <person name="Kim Y.M."/>
            <person name="Lee J.M."/>
            <person name="Lee H.A."/>
            <person name="Seo E."/>
            <person name="Choi J."/>
            <person name="Cheong K."/>
            <person name="Kim K.T."/>
            <person name="Jung K."/>
            <person name="Lee G.W."/>
            <person name="Oh S.K."/>
            <person name="Bae C."/>
            <person name="Kim S.B."/>
            <person name="Lee H.Y."/>
            <person name="Kim S.Y."/>
            <person name="Kim M.S."/>
            <person name="Kang B.C."/>
            <person name="Jo Y.D."/>
            <person name="Yang H.B."/>
            <person name="Jeong H.J."/>
            <person name="Kang W.H."/>
            <person name="Kwon J.K."/>
            <person name="Shin C."/>
            <person name="Lim J.Y."/>
            <person name="Park J.H."/>
            <person name="Huh J.H."/>
            <person name="Kim J.S."/>
            <person name="Kim B.D."/>
            <person name="Cohen O."/>
            <person name="Paran I."/>
            <person name="Suh M.C."/>
            <person name="Lee S.B."/>
            <person name="Kim Y.K."/>
            <person name="Shin Y."/>
            <person name="Noh S.J."/>
            <person name="Park J."/>
            <person name="Seo Y.S."/>
            <person name="Kwon S.Y."/>
            <person name="Kim H.A."/>
            <person name="Park J.M."/>
            <person name="Kim H.J."/>
            <person name="Choi S.B."/>
            <person name="Bosland P.W."/>
            <person name="Reeves G."/>
            <person name="Jo S.H."/>
            <person name="Lee B.W."/>
            <person name="Cho H.T."/>
            <person name="Choi H.S."/>
            <person name="Lee M.S."/>
            <person name="Yu Y."/>
            <person name="Do Choi Y."/>
            <person name="Park B.S."/>
            <person name="van Deynze A."/>
            <person name="Ashrafi H."/>
            <person name="Hill T."/>
            <person name="Kim W.T."/>
            <person name="Pai H.S."/>
            <person name="Ahn H.K."/>
            <person name="Yeam I."/>
            <person name="Giovannoni J.J."/>
            <person name="Rose J.K."/>
            <person name="Sorensen I."/>
            <person name="Lee S.J."/>
            <person name="Kim R.W."/>
            <person name="Choi I.Y."/>
            <person name="Choi B.S."/>
            <person name="Lim J.S."/>
            <person name="Lee Y.H."/>
            <person name="Choi D."/>
        </authorList>
    </citation>
    <scope>NUCLEOTIDE SEQUENCE [LARGE SCALE GENOMIC DNA]</scope>
    <source>
        <strain evidence="2">cv. CM334</strain>
    </source>
</reference>
<reference evidence="1 2" key="2">
    <citation type="journal article" date="2017" name="Genome Biol.">
        <title>New reference genome sequences of hot pepper reveal the massive evolution of plant disease-resistance genes by retroduplication.</title>
        <authorList>
            <person name="Kim S."/>
            <person name="Park J."/>
            <person name="Yeom S.I."/>
            <person name="Kim Y.M."/>
            <person name="Seo E."/>
            <person name="Kim K.T."/>
            <person name="Kim M.S."/>
            <person name="Lee J.M."/>
            <person name="Cheong K."/>
            <person name="Shin H.S."/>
            <person name="Kim S.B."/>
            <person name="Han K."/>
            <person name="Lee J."/>
            <person name="Park M."/>
            <person name="Lee H.A."/>
            <person name="Lee H.Y."/>
            <person name="Lee Y."/>
            <person name="Oh S."/>
            <person name="Lee J.H."/>
            <person name="Choi E."/>
            <person name="Choi E."/>
            <person name="Lee S.E."/>
            <person name="Jeon J."/>
            <person name="Kim H."/>
            <person name="Choi G."/>
            <person name="Song H."/>
            <person name="Lee J."/>
            <person name="Lee S.C."/>
            <person name="Kwon J.K."/>
            <person name="Lee H.Y."/>
            <person name="Koo N."/>
            <person name="Hong Y."/>
            <person name="Kim R.W."/>
            <person name="Kang W.H."/>
            <person name="Huh J.H."/>
            <person name="Kang B.C."/>
            <person name="Yang T.J."/>
            <person name="Lee Y.H."/>
            <person name="Bennetzen J.L."/>
            <person name="Choi D."/>
        </authorList>
    </citation>
    <scope>NUCLEOTIDE SEQUENCE [LARGE SCALE GENOMIC DNA]</scope>
    <source>
        <strain evidence="2">cv. CM334</strain>
    </source>
</reference>
<dbReference type="Gramene" id="PHT78630">
    <property type="protein sequence ID" value="PHT78630"/>
    <property type="gene ID" value="T459_16682"/>
</dbReference>
<dbReference type="EMBL" id="AYRZ02000006">
    <property type="protein sequence ID" value="PHT78630.1"/>
    <property type="molecule type" value="Genomic_DNA"/>
</dbReference>
<sequence>MVVVISKRIDRFGQVLRVVGHHFWSSSWLHSLSETKDEVETVARIINDHPFPTQPVQPTLKCHISPSILSTTFVENVLGRLFAAHANGLKAYEFFEFCLRHSEYSPTSDAFEKTLHVLARMRYFDIGVRIFT</sequence>